<evidence type="ECO:0000256" key="1">
    <source>
        <dbReference type="SAM" id="Phobius"/>
    </source>
</evidence>
<name>A0A6M3ZKK1_9BURK</name>
<keyword evidence="1" id="KW-0812">Transmembrane</keyword>
<feature type="transmembrane region" description="Helical" evidence="1">
    <location>
        <begin position="99"/>
        <end position="121"/>
    </location>
</feature>
<dbReference type="Proteomes" id="UP000501648">
    <property type="component" value="Chromosome"/>
</dbReference>
<gene>
    <name evidence="2" type="ORF">C798_02430</name>
</gene>
<dbReference type="EMBL" id="CP008956">
    <property type="protein sequence ID" value="QJP99126.1"/>
    <property type="molecule type" value="Genomic_DNA"/>
</dbReference>
<reference evidence="2 3" key="1">
    <citation type="journal article" date="2012" name="J. Bacteriol.">
        <title>Genome sequence of the pathogenic Herbaspirillum seropedicae strain Os34, isolated from rice roots.</title>
        <authorList>
            <person name="Ye W."/>
            <person name="Ye S."/>
            <person name="Liu J."/>
            <person name="Chang S."/>
            <person name="Chen M."/>
            <person name="Zhu B."/>
            <person name="Guo L."/>
            <person name="An Q."/>
        </authorList>
    </citation>
    <scope>NUCLEOTIDE SEQUENCE [LARGE SCALE GENOMIC DNA]</scope>
    <source>
        <strain evidence="2 3">Os34</strain>
    </source>
</reference>
<organism evidence="2 3">
    <name type="scientific">Herbaspirillum rubrisubalbicans Os34</name>
    <dbReference type="NCBI Taxonomy" id="1235827"/>
    <lineage>
        <taxon>Bacteria</taxon>
        <taxon>Pseudomonadati</taxon>
        <taxon>Pseudomonadota</taxon>
        <taxon>Betaproteobacteria</taxon>
        <taxon>Burkholderiales</taxon>
        <taxon>Oxalobacteraceae</taxon>
        <taxon>Herbaspirillum</taxon>
    </lineage>
</organism>
<evidence type="ECO:0000313" key="2">
    <source>
        <dbReference type="EMBL" id="QJP99126.1"/>
    </source>
</evidence>
<keyword evidence="1" id="KW-1133">Transmembrane helix</keyword>
<protein>
    <submittedName>
        <fullName evidence="2">Uncharacterized protein</fullName>
    </submittedName>
</protein>
<accession>A0A6M3ZKK1</accession>
<dbReference type="RefSeq" id="WP_017454289.1">
    <property type="nucleotide sequence ID" value="NZ_CP008956.1"/>
</dbReference>
<keyword evidence="1" id="KW-0472">Membrane</keyword>
<proteinExistence type="predicted"/>
<feature type="transmembrane region" description="Helical" evidence="1">
    <location>
        <begin position="59"/>
        <end position="79"/>
    </location>
</feature>
<dbReference type="AlphaFoldDB" id="A0A6M3ZKK1"/>
<feature type="transmembrane region" description="Helical" evidence="1">
    <location>
        <begin position="12"/>
        <end position="38"/>
    </location>
</feature>
<sequence>MPVARAYFTQLLLGTVYAVLFLSLVPLVLAVAMLVLSYTWLSEWSMAHWKAALHEHREAIYWLMAALLGGTLGLFYHALDRIIALAKPSWQTAYQTTTLLFMLLMSYSLAILLVSALTPNYHQCDMYTRKLNGGEREYRGQQFHIELCGAGSDASRHEQIRLRIFDEHGRWRAVRYFTIRWASDFPLMLEYSSDHFSYFDARKQDDFARVMPMPPPLDDWLITHIPLLR</sequence>
<evidence type="ECO:0000313" key="3">
    <source>
        <dbReference type="Proteomes" id="UP000501648"/>
    </source>
</evidence>